<name>A0A0F9Y5R6_9ZZZZ</name>
<dbReference type="PROSITE" id="PS50011">
    <property type="entry name" value="PROTEIN_KINASE_DOM"/>
    <property type="match status" value="1"/>
</dbReference>
<dbReference type="InterPro" id="IPR011009">
    <property type="entry name" value="Kinase-like_dom_sf"/>
</dbReference>
<dbReference type="Gene3D" id="1.10.510.10">
    <property type="entry name" value="Transferase(Phosphotransferase) domain 1"/>
    <property type="match status" value="1"/>
</dbReference>
<dbReference type="InterPro" id="IPR008271">
    <property type="entry name" value="Ser/Thr_kinase_AS"/>
</dbReference>
<dbReference type="GO" id="GO:0004672">
    <property type="term" value="F:protein kinase activity"/>
    <property type="evidence" value="ECO:0007669"/>
    <property type="project" value="InterPro"/>
</dbReference>
<gene>
    <name evidence="2" type="ORF">LCGC14_0131050</name>
</gene>
<dbReference type="GO" id="GO:0005524">
    <property type="term" value="F:ATP binding"/>
    <property type="evidence" value="ECO:0007669"/>
    <property type="project" value="InterPro"/>
</dbReference>
<sequence>MKRWTLNPEYATGDSGLLFADIATVFSLEGELITSDPLSSVHKIWVGDRYYYLKRYTGAGKNLRRYIGRPRIQAEWENLLNFQAWGIPTAPVVAFGSERQGGAFVRGALITEELAETRDLADVAKAGDPRLHNHAWVCHVSRQIACATRMMHDQGFTHNDLKWRNILVDERPNSRVYLIDCPGGTFWWGPMLRYRVIKDLACLDKLAKRYLSRSQRLAFYKDYLGKPRLDAEEKKQIRAISTYFEGRE</sequence>
<proteinExistence type="predicted"/>
<evidence type="ECO:0000259" key="1">
    <source>
        <dbReference type="PROSITE" id="PS50011"/>
    </source>
</evidence>
<reference evidence="2" key="1">
    <citation type="journal article" date="2015" name="Nature">
        <title>Complex archaea that bridge the gap between prokaryotes and eukaryotes.</title>
        <authorList>
            <person name="Spang A."/>
            <person name="Saw J.H."/>
            <person name="Jorgensen S.L."/>
            <person name="Zaremba-Niedzwiedzka K."/>
            <person name="Martijn J."/>
            <person name="Lind A.E."/>
            <person name="van Eijk R."/>
            <person name="Schleper C."/>
            <person name="Guy L."/>
            <person name="Ettema T.J."/>
        </authorList>
    </citation>
    <scope>NUCLEOTIDE SEQUENCE</scope>
</reference>
<dbReference type="SUPFAM" id="SSF56112">
    <property type="entry name" value="Protein kinase-like (PK-like)"/>
    <property type="match status" value="1"/>
</dbReference>
<evidence type="ECO:0000313" key="2">
    <source>
        <dbReference type="EMBL" id="KKN99993.1"/>
    </source>
</evidence>
<dbReference type="InterPro" id="IPR000719">
    <property type="entry name" value="Prot_kinase_dom"/>
</dbReference>
<accession>A0A0F9Y5R6</accession>
<dbReference type="PROSITE" id="PS00108">
    <property type="entry name" value="PROTEIN_KINASE_ST"/>
    <property type="match status" value="1"/>
</dbReference>
<dbReference type="EMBL" id="LAZR01000043">
    <property type="protein sequence ID" value="KKN99993.1"/>
    <property type="molecule type" value="Genomic_DNA"/>
</dbReference>
<feature type="domain" description="Protein kinase" evidence="1">
    <location>
        <begin position="4"/>
        <end position="248"/>
    </location>
</feature>
<comment type="caution">
    <text evidence="2">The sequence shown here is derived from an EMBL/GenBank/DDBJ whole genome shotgun (WGS) entry which is preliminary data.</text>
</comment>
<dbReference type="Pfam" id="PF06293">
    <property type="entry name" value="Kdo"/>
    <property type="match status" value="1"/>
</dbReference>
<organism evidence="2">
    <name type="scientific">marine sediment metagenome</name>
    <dbReference type="NCBI Taxonomy" id="412755"/>
    <lineage>
        <taxon>unclassified sequences</taxon>
        <taxon>metagenomes</taxon>
        <taxon>ecological metagenomes</taxon>
    </lineage>
</organism>
<dbReference type="AlphaFoldDB" id="A0A0F9Y5R6"/>
<protein>
    <recommendedName>
        <fullName evidence="1">Protein kinase domain-containing protein</fullName>
    </recommendedName>
</protein>